<organism evidence="1 2">
    <name type="scientific">Athelia psychrophila</name>
    <dbReference type="NCBI Taxonomy" id="1759441"/>
    <lineage>
        <taxon>Eukaryota</taxon>
        <taxon>Fungi</taxon>
        <taxon>Dikarya</taxon>
        <taxon>Basidiomycota</taxon>
        <taxon>Agaricomycotina</taxon>
        <taxon>Agaricomycetes</taxon>
        <taxon>Agaricomycetidae</taxon>
        <taxon>Atheliales</taxon>
        <taxon>Atheliaceae</taxon>
        <taxon>Athelia</taxon>
    </lineage>
</organism>
<dbReference type="Proteomes" id="UP000076532">
    <property type="component" value="Unassembled WGS sequence"/>
</dbReference>
<dbReference type="EMBL" id="KV417576">
    <property type="protein sequence ID" value="KZP18064.1"/>
    <property type="molecule type" value="Genomic_DNA"/>
</dbReference>
<protein>
    <submittedName>
        <fullName evidence="1">Uncharacterized protein</fullName>
    </submittedName>
</protein>
<evidence type="ECO:0000313" key="2">
    <source>
        <dbReference type="Proteomes" id="UP000076532"/>
    </source>
</evidence>
<evidence type="ECO:0000313" key="1">
    <source>
        <dbReference type="EMBL" id="KZP18064.1"/>
    </source>
</evidence>
<accession>A0A166GQD6</accession>
<reference evidence="1 2" key="1">
    <citation type="journal article" date="2016" name="Mol. Biol. Evol.">
        <title>Comparative Genomics of Early-Diverging Mushroom-Forming Fungi Provides Insights into the Origins of Lignocellulose Decay Capabilities.</title>
        <authorList>
            <person name="Nagy L.G."/>
            <person name="Riley R."/>
            <person name="Tritt A."/>
            <person name="Adam C."/>
            <person name="Daum C."/>
            <person name="Floudas D."/>
            <person name="Sun H."/>
            <person name="Yadav J.S."/>
            <person name="Pangilinan J."/>
            <person name="Larsson K.H."/>
            <person name="Matsuura K."/>
            <person name="Barry K."/>
            <person name="Labutti K."/>
            <person name="Kuo R."/>
            <person name="Ohm R.A."/>
            <person name="Bhattacharya S.S."/>
            <person name="Shirouzu T."/>
            <person name="Yoshinaga Y."/>
            <person name="Martin F.M."/>
            <person name="Grigoriev I.V."/>
            <person name="Hibbett D.S."/>
        </authorList>
    </citation>
    <scope>NUCLEOTIDE SEQUENCE [LARGE SCALE GENOMIC DNA]</scope>
    <source>
        <strain evidence="1 2">CBS 109695</strain>
    </source>
</reference>
<gene>
    <name evidence="1" type="ORF">FIBSPDRAFT_956622</name>
</gene>
<dbReference type="AlphaFoldDB" id="A0A166GQD6"/>
<sequence>MVFWMVLEESLGARMLLGVALAVLSVKAVLSATEYNRISIAFVWRALHLSSWDEPWNAV</sequence>
<keyword evidence="2" id="KW-1185">Reference proteome</keyword>
<proteinExistence type="predicted"/>
<name>A0A166GQD6_9AGAM</name>